<sequence>MNAMLNFLGLANRARKVISGEETVIKRIQRNGVELLIIAEDTSEQTKKMFIDKCSYYNVKYKVLFSKACLGNAIGKSPRSACAITDKGFAKKLLSMIEENYGGGAHE</sequence>
<reference evidence="2 3" key="1">
    <citation type="submission" date="2016-09" db="EMBL/GenBank/DDBJ databases">
        <title>Draft genome sequence for the type strain of Desulfuribacillus alkaliarsenatis AHT28, an obligately anaerobic, sulfidogenic bacterium isolated from Russian soda lake sediments.</title>
        <authorList>
            <person name="Abin C.A."/>
            <person name="Hollibaugh J.T."/>
        </authorList>
    </citation>
    <scope>NUCLEOTIDE SEQUENCE [LARGE SCALE GENOMIC DNA]</scope>
    <source>
        <strain evidence="2 3">AHT28</strain>
    </source>
</reference>
<accession>A0A1E5G6C3</accession>
<proteinExistence type="predicted"/>
<comment type="caution">
    <text evidence="2">The sequence shown here is derived from an EMBL/GenBank/DDBJ whole genome shotgun (WGS) entry which is preliminary data.</text>
</comment>
<dbReference type="Proteomes" id="UP000094296">
    <property type="component" value="Unassembled WGS sequence"/>
</dbReference>
<gene>
    <name evidence="2" type="ORF">BHF68_02995</name>
</gene>
<dbReference type="InterPro" id="IPR004038">
    <property type="entry name" value="Ribosomal_eL8/eL30/eS12/Gad45"/>
</dbReference>
<dbReference type="Pfam" id="PF01248">
    <property type="entry name" value="Ribosomal_L7Ae"/>
    <property type="match status" value="1"/>
</dbReference>
<dbReference type="InterPro" id="IPR029064">
    <property type="entry name" value="Ribosomal_eL30-like_sf"/>
</dbReference>
<dbReference type="RefSeq" id="WP_069642137.1">
    <property type="nucleotide sequence ID" value="NZ_MIJE01000001.1"/>
</dbReference>
<name>A0A1E5G6C3_9FIRM</name>
<dbReference type="STRING" id="766136.BHF68_02995"/>
<evidence type="ECO:0000313" key="3">
    <source>
        <dbReference type="Proteomes" id="UP000094296"/>
    </source>
</evidence>
<evidence type="ECO:0000259" key="1">
    <source>
        <dbReference type="Pfam" id="PF01248"/>
    </source>
</evidence>
<keyword evidence="3" id="KW-1185">Reference proteome</keyword>
<dbReference type="AlphaFoldDB" id="A0A1E5G6C3"/>
<dbReference type="SUPFAM" id="SSF55315">
    <property type="entry name" value="L30e-like"/>
    <property type="match status" value="1"/>
</dbReference>
<protein>
    <recommendedName>
        <fullName evidence="1">Ribosomal protein eL8/eL30/eS12/Gadd45 domain-containing protein</fullName>
    </recommendedName>
</protein>
<evidence type="ECO:0000313" key="2">
    <source>
        <dbReference type="EMBL" id="OEF98645.1"/>
    </source>
</evidence>
<organism evidence="2 3">
    <name type="scientific">Desulfuribacillus alkaliarsenatis</name>
    <dbReference type="NCBI Taxonomy" id="766136"/>
    <lineage>
        <taxon>Bacteria</taxon>
        <taxon>Bacillati</taxon>
        <taxon>Bacillota</taxon>
        <taxon>Desulfuribacillia</taxon>
        <taxon>Desulfuribacillales</taxon>
        <taxon>Desulfuribacillaceae</taxon>
        <taxon>Desulfuribacillus</taxon>
    </lineage>
</organism>
<feature type="domain" description="Ribosomal protein eL8/eL30/eS12/Gadd45" evidence="1">
    <location>
        <begin position="5"/>
        <end position="93"/>
    </location>
</feature>
<dbReference type="OrthoDB" id="9794863at2"/>
<dbReference type="EMBL" id="MIJE01000001">
    <property type="protein sequence ID" value="OEF98645.1"/>
    <property type="molecule type" value="Genomic_DNA"/>
</dbReference>
<dbReference type="Gene3D" id="3.30.1330.30">
    <property type="match status" value="1"/>
</dbReference>